<gene>
    <name evidence="7 10" type="primary">mshA</name>
    <name evidence="10" type="ORF">G1H10_01665</name>
</gene>
<name>A0A6L9S2N3_9ACTN</name>
<feature type="binding site" evidence="7">
    <location>
        <position position="29"/>
    </location>
    <ligand>
        <name>1D-myo-inositol 3-phosphate</name>
        <dbReference type="ChEBI" id="CHEBI:58401"/>
    </ligand>
</feature>
<proteinExistence type="inferred from homology"/>
<dbReference type="AlphaFoldDB" id="A0A6L9S2N3"/>
<evidence type="ECO:0000313" key="10">
    <source>
        <dbReference type="EMBL" id="NED98873.1"/>
    </source>
</evidence>
<feature type="binding site" evidence="7">
    <location>
        <position position="155"/>
    </location>
    <ligand>
        <name>1D-myo-inositol 3-phosphate</name>
        <dbReference type="ChEBI" id="CHEBI:58401"/>
    </ligand>
</feature>
<dbReference type="RefSeq" id="WP_163731687.1">
    <property type="nucleotide sequence ID" value="NZ_JAAGOA010000001.1"/>
</dbReference>
<feature type="binding site" evidence="7">
    <location>
        <position position="254"/>
    </location>
    <ligand>
        <name>UDP-N-acetyl-alpha-D-glucosamine</name>
        <dbReference type="ChEBI" id="CHEBI:57705"/>
    </ligand>
</feature>
<keyword evidence="11" id="KW-1185">Reference proteome</keyword>
<protein>
    <recommendedName>
        <fullName evidence="7">D-inositol-3-phosphate glycosyltransferase</fullName>
        <ecNumber evidence="7">2.4.1.250</ecNumber>
    </recommendedName>
    <alternativeName>
        <fullName evidence="7">N-acetylglucosamine-inositol-phosphate N-acetylglucosaminyltransferase</fullName>
        <shortName evidence="7">GlcNAc-Ins-P N-acetylglucosaminyltransferase</shortName>
    </alternativeName>
</protein>
<accession>A0A6L9S2N3</accession>
<feature type="binding site" evidence="7">
    <location>
        <position position="345"/>
    </location>
    <ligand>
        <name>UDP-N-acetyl-alpha-D-glucosamine</name>
        <dbReference type="ChEBI" id="CHEBI:57705"/>
    </ligand>
</feature>
<dbReference type="EC" id="2.4.1.250" evidence="7"/>
<comment type="caution">
    <text evidence="7">Lacks conserved residue(s) required for the propagation of feature annotation.</text>
</comment>
<evidence type="ECO:0000256" key="5">
    <source>
        <dbReference type="ARBA" id="ARBA00022842"/>
    </source>
</evidence>
<evidence type="ECO:0000256" key="2">
    <source>
        <dbReference type="ARBA" id="ARBA00022676"/>
    </source>
</evidence>
<dbReference type="PANTHER" id="PTHR45947:SF3">
    <property type="entry name" value="SULFOQUINOVOSYL TRANSFERASE SQD2"/>
    <property type="match status" value="1"/>
</dbReference>
<evidence type="ECO:0000256" key="1">
    <source>
        <dbReference type="ARBA" id="ARBA00008449"/>
    </source>
</evidence>
<dbReference type="Gene3D" id="3.40.50.2000">
    <property type="entry name" value="Glycogen Phosphorylase B"/>
    <property type="match status" value="2"/>
</dbReference>
<comment type="caution">
    <text evidence="10">The sequence shown here is derived from an EMBL/GenBank/DDBJ whole genome shotgun (WGS) entry which is preliminary data.</text>
</comment>
<feature type="binding site" evidence="7">
    <location>
        <position position="337"/>
    </location>
    <ligand>
        <name>UDP-N-acetyl-alpha-D-glucosamine</name>
        <dbReference type="ChEBI" id="CHEBI:57705"/>
    </ligand>
</feature>
<comment type="function">
    <text evidence="7">Catalyzes the transfer of a N-acetyl-glucosamine moiety to 1D-myo-inositol 3-phosphate to produce 1D-myo-inositol 2-acetamido-2-deoxy-glucopyranoside 3-phosphate in the mycothiol biosynthesis pathway.</text>
</comment>
<feature type="binding site" evidence="7">
    <location>
        <position position="249"/>
    </location>
    <ligand>
        <name>UDP-N-acetyl-alpha-D-glucosamine</name>
        <dbReference type="ChEBI" id="CHEBI:57705"/>
    </ligand>
</feature>
<feature type="binding site" evidence="7">
    <location>
        <position position="98"/>
    </location>
    <ligand>
        <name>1D-myo-inositol 3-phosphate</name>
        <dbReference type="ChEBI" id="CHEBI:58401"/>
    </ligand>
</feature>
<dbReference type="Pfam" id="PF13579">
    <property type="entry name" value="Glyco_trans_4_4"/>
    <property type="match status" value="1"/>
</dbReference>
<evidence type="ECO:0000256" key="6">
    <source>
        <dbReference type="ARBA" id="ARBA00048131"/>
    </source>
</evidence>
<dbReference type="GO" id="GO:0010125">
    <property type="term" value="P:mycothiol biosynthetic process"/>
    <property type="evidence" value="ECO:0007669"/>
    <property type="project" value="UniProtKB-UniRule"/>
</dbReference>
<feature type="binding site" evidence="7">
    <location>
        <position position="43"/>
    </location>
    <ligand>
        <name>UDP-N-acetyl-alpha-D-glucosamine</name>
        <dbReference type="ChEBI" id="CHEBI:57705"/>
    </ligand>
</feature>
<dbReference type="SUPFAM" id="SSF53756">
    <property type="entry name" value="UDP-Glycosyltransferase/glycogen phosphorylase"/>
    <property type="match status" value="1"/>
</dbReference>
<feature type="binding site" evidence="7">
    <location>
        <position position="324"/>
    </location>
    <ligand>
        <name>Mg(2+)</name>
        <dbReference type="ChEBI" id="CHEBI:18420"/>
    </ligand>
</feature>
<feature type="binding site" evidence="7">
    <location>
        <position position="315"/>
    </location>
    <ligand>
        <name>UDP-N-acetyl-alpha-D-glucosamine</name>
        <dbReference type="ChEBI" id="CHEBI:57705"/>
    </ligand>
</feature>
<dbReference type="InterPro" id="IPR001296">
    <property type="entry name" value="Glyco_trans_1"/>
</dbReference>
<reference evidence="10 11" key="1">
    <citation type="submission" date="2020-02" db="EMBL/GenBank/DDBJ databases">
        <authorList>
            <person name="Li X.-J."/>
            <person name="Han X.-M."/>
        </authorList>
    </citation>
    <scope>NUCLEOTIDE SEQUENCE [LARGE SCALE GENOMIC DNA]</scope>
    <source>
        <strain evidence="10 11">CCTCC AB 2017055</strain>
    </source>
</reference>
<dbReference type="Proteomes" id="UP000475214">
    <property type="component" value="Unassembled WGS sequence"/>
</dbReference>
<keyword evidence="5 7" id="KW-0460">Magnesium</keyword>
<comment type="subunit">
    <text evidence="7">Homodimer.</text>
</comment>
<dbReference type="InterPro" id="IPR017814">
    <property type="entry name" value="Mycothiol_biosynthesis_MshA"/>
</dbReference>
<dbReference type="GO" id="GO:0102710">
    <property type="term" value="F:D-inositol-3-phosphate glycosyltransferase activity"/>
    <property type="evidence" value="ECO:0007669"/>
    <property type="project" value="UniProtKB-EC"/>
</dbReference>
<feature type="binding site" evidence="7">
    <location>
        <position position="351"/>
    </location>
    <ligand>
        <name>Mg(2+)</name>
        <dbReference type="ChEBI" id="CHEBI:18420"/>
    </ligand>
</feature>
<keyword evidence="2 7" id="KW-0328">Glycosyltransferase</keyword>
<dbReference type="InterPro" id="IPR028098">
    <property type="entry name" value="Glyco_trans_4-like_N"/>
</dbReference>
<feature type="binding site" evidence="7">
    <location>
        <position position="327"/>
    </location>
    <ligand>
        <name>Mg(2+)</name>
        <dbReference type="ChEBI" id="CHEBI:18420"/>
    </ligand>
</feature>
<feature type="domain" description="Glycosyltransferase subfamily 4-like N-terminal" evidence="9">
    <location>
        <begin position="42"/>
        <end position="215"/>
    </location>
</feature>
<evidence type="ECO:0000259" key="9">
    <source>
        <dbReference type="Pfam" id="PF13579"/>
    </source>
</evidence>
<dbReference type="Pfam" id="PF00534">
    <property type="entry name" value="Glycos_transf_1"/>
    <property type="match status" value="1"/>
</dbReference>
<organism evidence="10 11">
    <name type="scientific">Phytoactinopolyspora halotolerans</name>
    <dbReference type="NCBI Taxonomy" id="1981512"/>
    <lineage>
        <taxon>Bacteria</taxon>
        <taxon>Bacillati</taxon>
        <taxon>Actinomycetota</taxon>
        <taxon>Actinomycetes</taxon>
        <taxon>Jiangellales</taxon>
        <taxon>Jiangellaceae</taxon>
        <taxon>Phytoactinopolyspora</taxon>
    </lineage>
</organism>
<sequence length="441" mass="47180">MRVPGTGRTIGGRAGDPFRPRRVAMLSVHTSPLDRPGGGDAGGMNVYVLHLAKQLARLDVEVEIFTRATSSRSVPVVEACPGVTVRHVETGPGRQPTKESLSARLHRFASAVLRVEAAHGRGHYDMVHSHYWLSGQVGGVVAEHWGVPLVHSMHTMAKVKNLALAAGDEPEPPAREAGEEGVVSASDLLIANADDEAHQLVRLYGADPDQVATVWPGVDLATFTPGRRQRARARLGLAPDAVVLLYAGRIQPLKAPDVLIRAAARLLAVRPQLRSRLLVPVVGGPSGNGLARPHGLVDLARELRVDDVVRFHPPVEQSVLADWYRAADLTVVPSYNESFGLVALESQACGTPVLASSVGGLRTAVADGVSGVLLADHEPDTWARTMGELIDDPARMRRLQSGAVAHASRFGWDATAASTLDAYAVACERRRAEFFEAVTCR</sequence>
<feature type="binding site" evidence="7">
    <location>
        <position position="175"/>
    </location>
    <ligand>
        <name>1D-myo-inositol 3-phosphate</name>
        <dbReference type="ChEBI" id="CHEBI:58401"/>
    </ligand>
</feature>
<comment type="similarity">
    <text evidence="1 7">Belongs to the glycosyltransferase group 1 family. MshA subfamily.</text>
</comment>
<keyword evidence="3 7" id="KW-0808">Transferase</keyword>
<dbReference type="GO" id="GO:0000287">
    <property type="term" value="F:magnesium ion binding"/>
    <property type="evidence" value="ECO:0007669"/>
    <property type="project" value="UniProtKB-UniRule"/>
</dbReference>
<keyword evidence="4 7" id="KW-0479">Metal-binding</keyword>
<feature type="binding site" evidence="7">
    <location>
        <position position="131"/>
    </location>
    <ligand>
        <name>1D-myo-inositol 3-phosphate</name>
        <dbReference type="ChEBI" id="CHEBI:58401"/>
    </ligand>
</feature>
<evidence type="ECO:0000256" key="3">
    <source>
        <dbReference type="ARBA" id="ARBA00022679"/>
    </source>
</evidence>
<dbReference type="HAMAP" id="MF_01695">
    <property type="entry name" value="MshA"/>
    <property type="match status" value="1"/>
</dbReference>
<evidence type="ECO:0000256" key="7">
    <source>
        <dbReference type="HAMAP-Rule" id="MF_01695"/>
    </source>
</evidence>
<feature type="domain" description="Glycosyl transferase family 1" evidence="8">
    <location>
        <begin position="229"/>
        <end position="400"/>
    </location>
</feature>
<comment type="catalytic activity">
    <reaction evidence="6 7">
        <text>1D-myo-inositol 3-phosphate + UDP-N-acetyl-alpha-D-glucosamine = 1D-myo-inositol 2-acetamido-2-deoxy-alpha-D-glucopyranoside 3-phosphate + UDP + H(+)</text>
        <dbReference type="Rhea" id="RHEA:26188"/>
        <dbReference type="ChEBI" id="CHEBI:15378"/>
        <dbReference type="ChEBI" id="CHEBI:57705"/>
        <dbReference type="ChEBI" id="CHEBI:58223"/>
        <dbReference type="ChEBI" id="CHEBI:58401"/>
        <dbReference type="ChEBI" id="CHEBI:58892"/>
        <dbReference type="EC" id="2.4.1.250"/>
    </reaction>
</comment>
<dbReference type="EMBL" id="JAAGOA010000001">
    <property type="protein sequence ID" value="NED98873.1"/>
    <property type="molecule type" value="Genomic_DNA"/>
</dbReference>
<feature type="binding site" evidence="7">
    <location>
        <position position="325"/>
    </location>
    <ligand>
        <name>Mg(2+)</name>
        <dbReference type="ChEBI" id="CHEBI:18420"/>
    </ligand>
</feature>
<dbReference type="InterPro" id="IPR050194">
    <property type="entry name" value="Glycosyltransferase_grp1"/>
</dbReference>
<evidence type="ECO:0000256" key="4">
    <source>
        <dbReference type="ARBA" id="ARBA00022723"/>
    </source>
</evidence>
<dbReference type="GO" id="GO:0008375">
    <property type="term" value="F:acetylglucosaminyltransferase activity"/>
    <property type="evidence" value="ECO:0007669"/>
    <property type="project" value="UniProtKB-UniRule"/>
</dbReference>
<evidence type="ECO:0000259" key="8">
    <source>
        <dbReference type="Pfam" id="PF00534"/>
    </source>
</evidence>
<dbReference type="PANTHER" id="PTHR45947">
    <property type="entry name" value="SULFOQUINOVOSYL TRANSFERASE SQD2"/>
    <property type="match status" value="1"/>
</dbReference>
<evidence type="ECO:0000313" key="11">
    <source>
        <dbReference type="Proteomes" id="UP000475214"/>
    </source>
</evidence>
<feature type="binding site" evidence="7">
    <location>
        <begin position="40"/>
        <end position="45"/>
    </location>
    <ligand>
        <name>1D-myo-inositol 3-phosphate</name>
        <dbReference type="ChEBI" id="CHEBI:58401"/>
    </ligand>
</feature>
<dbReference type="NCBIfam" id="TIGR03449">
    <property type="entry name" value="mycothiol_MshA"/>
    <property type="match status" value="1"/>
</dbReference>